<dbReference type="STRING" id="1312852.EG19_08660"/>
<evidence type="ECO:0000256" key="1">
    <source>
        <dbReference type="ARBA" id="ARBA00011738"/>
    </source>
</evidence>
<dbReference type="InterPro" id="IPR004516">
    <property type="entry name" value="HisRS/HisZ"/>
</dbReference>
<comment type="caution">
    <text evidence="4">The sequence shown here is derived from an EMBL/GenBank/DDBJ whole genome shotgun (WGS) entry which is preliminary data.</text>
</comment>
<gene>
    <name evidence="4" type="ORF">EG19_08660</name>
</gene>
<comment type="subunit">
    <text evidence="1">Homodimer.</text>
</comment>
<accession>A0A062XQB4</accession>
<dbReference type="GO" id="GO:0006427">
    <property type="term" value="P:histidyl-tRNA aminoacylation"/>
    <property type="evidence" value="ECO:0007669"/>
    <property type="project" value="TreeGrafter"/>
</dbReference>
<dbReference type="GO" id="GO:0005737">
    <property type="term" value="C:cytoplasm"/>
    <property type="evidence" value="ECO:0007669"/>
    <property type="project" value="InterPro"/>
</dbReference>
<sequence length="291" mass="31544">MTLHALPAEGARLYEAQYLGMRWLVERGFRPVLLPLVYPVNGEEDGGFRFLDGEGRVWGVRADFTPLIGRAVSGELAEGRTLRVCYAGEVARREAARLRGVREFMQLGFESFNVENEAAATVELLLGLLKEVGLPLEGLALTVSHTGLGEEILGLLTEEAPDPELLEMLAAKDADGVTSLLGLRGEAAFYLRQAVFDEGSNWVRFFGQEQAWQRLQAAAAPARAQGVAVRFELVPRSSAHYYRGVVFSLWGSRGKGLLASGGEYRAQGKLGLVPAVGATVALDQVLAEGAW</sequence>
<dbReference type="InterPro" id="IPR045864">
    <property type="entry name" value="aa-tRNA-synth_II/BPL/LPL"/>
</dbReference>
<dbReference type="InterPro" id="IPR041715">
    <property type="entry name" value="HisRS-like_core"/>
</dbReference>
<dbReference type="Pfam" id="PF13393">
    <property type="entry name" value="tRNA-synt_His"/>
    <property type="match status" value="1"/>
</dbReference>
<evidence type="ECO:0000256" key="2">
    <source>
        <dbReference type="ARBA" id="ARBA00017399"/>
    </source>
</evidence>
<keyword evidence="5" id="KW-1185">Reference proteome</keyword>
<proteinExistence type="predicted"/>
<evidence type="ECO:0000259" key="3">
    <source>
        <dbReference type="PROSITE" id="PS50862"/>
    </source>
</evidence>
<dbReference type="GO" id="GO:0004821">
    <property type="term" value="F:histidine-tRNA ligase activity"/>
    <property type="evidence" value="ECO:0007669"/>
    <property type="project" value="TreeGrafter"/>
</dbReference>
<dbReference type="PANTHER" id="PTHR43707">
    <property type="entry name" value="HISTIDYL-TRNA SYNTHETASE"/>
    <property type="match status" value="1"/>
</dbReference>
<dbReference type="EMBL" id="JMFG01000037">
    <property type="protein sequence ID" value="KDA52968.1"/>
    <property type="molecule type" value="Genomic_DNA"/>
</dbReference>
<dbReference type="SUPFAM" id="SSF55681">
    <property type="entry name" value="Class II aaRS and biotin synthetases"/>
    <property type="match status" value="1"/>
</dbReference>
<reference evidence="4 5" key="1">
    <citation type="submission" date="2014-04" db="EMBL/GenBank/DDBJ databases">
        <title>The Genome Sequence of Thermoanaerobaculum aquaticum MP-01, The First Cultivated Group 23 Acidobacterium.</title>
        <authorList>
            <person name="Stamps B.W."/>
            <person name="Losey N.A."/>
            <person name="Lawson P.A."/>
            <person name="Stevenson B.S."/>
        </authorList>
    </citation>
    <scope>NUCLEOTIDE SEQUENCE [LARGE SCALE GENOMIC DNA]</scope>
    <source>
        <strain evidence="4 5">MP-01</strain>
    </source>
</reference>
<dbReference type="PANTHER" id="PTHR43707:SF1">
    <property type="entry name" value="HISTIDINE--TRNA LIGASE, MITOCHONDRIAL-RELATED"/>
    <property type="match status" value="1"/>
</dbReference>
<protein>
    <recommendedName>
        <fullName evidence="2">Histidine--tRNA ligase</fullName>
    </recommendedName>
</protein>
<dbReference type="InterPro" id="IPR006195">
    <property type="entry name" value="aa-tRNA-synth_II"/>
</dbReference>
<dbReference type="Gene3D" id="3.30.930.10">
    <property type="entry name" value="Bira Bifunctional Protein, Domain 2"/>
    <property type="match status" value="1"/>
</dbReference>
<organism evidence="4 5">
    <name type="scientific">Thermoanaerobaculum aquaticum</name>
    <dbReference type="NCBI Taxonomy" id="1312852"/>
    <lineage>
        <taxon>Bacteria</taxon>
        <taxon>Pseudomonadati</taxon>
        <taxon>Acidobacteriota</taxon>
        <taxon>Thermoanaerobaculia</taxon>
        <taxon>Thermoanaerobaculales</taxon>
        <taxon>Thermoanaerobaculaceae</taxon>
        <taxon>Thermoanaerobaculum</taxon>
    </lineage>
</organism>
<dbReference type="AlphaFoldDB" id="A0A062XQB4"/>
<dbReference type="Proteomes" id="UP000027284">
    <property type="component" value="Unassembled WGS sequence"/>
</dbReference>
<dbReference type="PROSITE" id="PS50862">
    <property type="entry name" value="AA_TRNA_LIGASE_II"/>
    <property type="match status" value="1"/>
</dbReference>
<evidence type="ECO:0000313" key="5">
    <source>
        <dbReference type="Proteomes" id="UP000027284"/>
    </source>
</evidence>
<evidence type="ECO:0000313" key="4">
    <source>
        <dbReference type="EMBL" id="KDA52968.1"/>
    </source>
</evidence>
<name>A0A062XQB4_9BACT</name>
<feature type="domain" description="Aminoacyl-transfer RNA synthetases class-II family profile" evidence="3">
    <location>
        <begin position="22"/>
        <end position="291"/>
    </location>
</feature>